<proteinExistence type="predicted"/>
<dbReference type="Proteomes" id="UP000199440">
    <property type="component" value="Unassembled WGS sequence"/>
</dbReference>
<evidence type="ECO:0000313" key="2">
    <source>
        <dbReference type="Proteomes" id="UP000199440"/>
    </source>
</evidence>
<gene>
    <name evidence="1" type="ORF">SAMN04488514_11570</name>
</gene>
<dbReference type="Pfam" id="PF06037">
    <property type="entry name" value="DUF922"/>
    <property type="match status" value="1"/>
</dbReference>
<dbReference type="STRING" id="192904.SAMN04488514_11570"/>
<accession>A0A1G9WFB9</accession>
<dbReference type="AlphaFoldDB" id="A0A1G9WFB9"/>
<dbReference type="InterPro" id="IPR010321">
    <property type="entry name" value="DUF922"/>
</dbReference>
<organism evidence="1 2">
    <name type="scientific">Kriegella aquimaris</name>
    <dbReference type="NCBI Taxonomy" id="192904"/>
    <lineage>
        <taxon>Bacteria</taxon>
        <taxon>Pseudomonadati</taxon>
        <taxon>Bacteroidota</taxon>
        <taxon>Flavobacteriia</taxon>
        <taxon>Flavobacteriales</taxon>
        <taxon>Flavobacteriaceae</taxon>
        <taxon>Kriegella</taxon>
    </lineage>
</organism>
<name>A0A1G9WFB9_9FLAO</name>
<sequence length="178" mass="20679">MGTIRYILYFICTFSVGLVFSQEEEIIPWSSERKLAWTDFKGKPFTTAWAAATTASGISYEFSTSGTIAAPQLTISVVTYFYPQKSWYRPELCDSIILGHEQLHFDISELYARKLQERLAETKFTENIKSEIKAIATQINRELGQFQNRYDHETNFSRDLQKQRFWNKMIAEALVNGY</sequence>
<protein>
    <recommendedName>
        <fullName evidence="3">DUF922 domain-containing protein</fullName>
    </recommendedName>
</protein>
<keyword evidence="2" id="KW-1185">Reference proteome</keyword>
<evidence type="ECO:0000313" key="1">
    <source>
        <dbReference type="EMBL" id="SDM82725.1"/>
    </source>
</evidence>
<evidence type="ECO:0008006" key="3">
    <source>
        <dbReference type="Google" id="ProtNLM"/>
    </source>
</evidence>
<dbReference type="EMBL" id="FNGV01000015">
    <property type="protein sequence ID" value="SDM82725.1"/>
    <property type="molecule type" value="Genomic_DNA"/>
</dbReference>
<reference evidence="1 2" key="1">
    <citation type="submission" date="2016-10" db="EMBL/GenBank/DDBJ databases">
        <authorList>
            <person name="de Groot N.N."/>
        </authorList>
    </citation>
    <scope>NUCLEOTIDE SEQUENCE [LARGE SCALE GENOMIC DNA]</scope>
    <source>
        <strain evidence="1 2">DSM 19886</strain>
    </source>
</reference>
<dbReference type="OrthoDB" id="5431540at2"/>
<dbReference type="RefSeq" id="WP_089894484.1">
    <property type="nucleotide sequence ID" value="NZ_FNGV01000015.1"/>
</dbReference>